<dbReference type="InterPro" id="IPR000182">
    <property type="entry name" value="GNAT_dom"/>
</dbReference>
<dbReference type="SUPFAM" id="SSF55729">
    <property type="entry name" value="Acyl-CoA N-acyltransferases (Nat)"/>
    <property type="match status" value="1"/>
</dbReference>
<reference evidence="2 3" key="1">
    <citation type="submission" date="2020-09" db="EMBL/GenBank/DDBJ databases">
        <title>Marinomonas sp. nov., isolated from the cysticercosis algae of Qingdao, China.</title>
        <authorList>
            <person name="Sun X."/>
        </authorList>
    </citation>
    <scope>NUCLEOTIDE SEQUENCE [LARGE SCALE GENOMIC DNA]</scope>
    <source>
        <strain evidence="2 3">SM2066</strain>
    </source>
</reference>
<organism evidence="2 3">
    <name type="scientific">Marinomonas colpomeniae</name>
    <dbReference type="NCBI Taxonomy" id="2774408"/>
    <lineage>
        <taxon>Bacteria</taxon>
        <taxon>Pseudomonadati</taxon>
        <taxon>Pseudomonadota</taxon>
        <taxon>Gammaproteobacteria</taxon>
        <taxon>Oceanospirillales</taxon>
        <taxon>Oceanospirillaceae</taxon>
        <taxon>Marinomonas</taxon>
    </lineage>
</organism>
<name>A0ABR8P2S9_9GAMM</name>
<dbReference type="EMBL" id="JACYFC010000008">
    <property type="protein sequence ID" value="MBD5772602.1"/>
    <property type="molecule type" value="Genomic_DNA"/>
</dbReference>
<dbReference type="Proteomes" id="UP000604161">
    <property type="component" value="Unassembled WGS sequence"/>
</dbReference>
<dbReference type="Pfam" id="PF13508">
    <property type="entry name" value="Acetyltransf_7"/>
    <property type="match status" value="1"/>
</dbReference>
<evidence type="ECO:0000313" key="3">
    <source>
        <dbReference type="Proteomes" id="UP000604161"/>
    </source>
</evidence>
<evidence type="ECO:0000259" key="1">
    <source>
        <dbReference type="Pfam" id="PF13508"/>
    </source>
</evidence>
<sequence>MKTPYPNPERVPSLWFPLVKKFYQEHYPSGKPNKAEPIWVLRQNNSKIVCSLRLKRFPDAQLLTAMVTDPSYRKIGLGSHLINSIHDQLNLLPSYCFALDHLVSFYTANNFIEIETDRLPEELRKRFQSYKAQGRKITPMIYIST</sequence>
<evidence type="ECO:0000313" key="2">
    <source>
        <dbReference type="EMBL" id="MBD5772602.1"/>
    </source>
</evidence>
<protein>
    <submittedName>
        <fullName evidence="2">GNAT family N-acetyltransferase</fullName>
    </submittedName>
</protein>
<feature type="domain" description="N-acetyltransferase" evidence="1">
    <location>
        <begin position="36"/>
        <end position="112"/>
    </location>
</feature>
<gene>
    <name evidence="2" type="ORF">IF202_16325</name>
</gene>
<comment type="caution">
    <text evidence="2">The sequence shown here is derived from an EMBL/GenBank/DDBJ whole genome shotgun (WGS) entry which is preliminary data.</text>
</comment>
<proteinExistence type="predicted"/>
<dbReference type="RefSeq" id="WP_191595994.1">
    <property type="nucleotide sequence ID" value="NZ_JACYFC010000008.1"/>
</dbReference>
<dbReference type="Gene3D" id="3.40.630.30">
    <property type="match status" value="1"/>
</dbReference>
<keyword evidence="3" id="KW-1185">Reference proteome</keyword>
<dbReference type="InterPro" id="IPR016181">
    <property type="entry name" value="Acyl_CoA_acyltransferase"/>
</dbReference>
<accession>A0ABR8P2S9</accession>